<dbReference type="EMBL" id="DRNF01000188">
    <property type="protein sequence ID" value="HHJ80579.1"/>
    <property type="molecule type" value="Genomic_DNA"/>
</dbReference>
<sequence length="164" mass="17871">MSENKPTNNSFKTLLLGGIAVVSTTVAVVLSQPHFAVASMNSEICLSEDATSIESQPLFEPVTFAVGSNVSTDALLFWNSRTKSWLIDEQLSLLQTAYEVGYEDGGLEHAELLQSILLQETIAGQLGRIGHMTAPVGKRSYGVMQVKVSAARDVLRKHKEFGRF</sequence>
<reference evidence="1" key="1">
    <citation type="journal article" date="2020" name="mSystems">
        <title>Genome- and Community-Level Interaction Insights into Carbon Utilization and Element Cycling Functions of Hydrothermarchaeota in Hydrothermal Sediment.</title>
        <authorList>
            <person name="Zhou Z."/>
            <person name="Liu Y."/>
            <person name="Xu W."/>
            <person name="Pan J."/>
            <person name="Luo Z.H."/>
            <person name="Li M."/>
        </authorList>
    </citation>
    <scope>NUCLEOTIDE SEQUENCE [LARGE SCALE GENOMIC DNA]</scope>
    <source>
        <strain evidence="1">HyVt-505</strain>
    </source>
</reference>
<comment type="caution">
    <text evidence="1">The sequence shown here is derived from an EMBL/GenBank/DDBJ whole genome shotgun (WGS) entry which is preliminary data.</text>
</comment>
<feature type="non-terminal residue" evidence="1">
    <location>
        <position position="164"/>
    </location>
</feature>
<gene>
    <name evidence="1" type="ORF">ENJ65_02985</name>
</gene>
<name>A0A832J3D0_9GAMM</name>
<accession>A0A832J3D0</accession>
<evidence type="ECO:0000313" key="1">
    <source>
        <dbReference type="EMBL" id="HHJ80579.1"/>
    </source>
</evidence>
<organism evidence="1">
    <name type="scientific">Candidatus Tenderia electrophaga</name>
    <dbReference type="NCBI Taxonomy" id="1748243"/>
    <lineage>
        <taxon>Bacteria</taxon>
        <taxon>Pseudomonadati</taxon>
        <taxon>Pseudomonadota</taxon>
        <taxon>Gammaproteobacteria</taxon>
        <taxon>Candidatus Tenderiales</taxon>
        <taxon>Candidatus Tenderiaceae</taxon>
        <taxon>Candidatus Tenderia</taxon>
    </lineage>
</organism>
<proteinExistence type="predicted"/>
<dbReference type="Proteomes" id="UP000885832">
    <property type="component" value="Unassembled WGS sequence"/>
</dbReference>
<dbReference type="AlphaFoldDB" id="A0A832J3D0"/>
<protein>
    <submittedName>
        <fullName evidence="1">Uncharacterized protein</fullName>
    </submittedName>
</protein>